<dbReference type="GO" id="GO:0015940">
    <property type="term" value="P:pantothenate biosynthetic process"/>
    <property type="evidence" value="ECO:0007669"/>
    <property type="project" value="UniProtKB-UniRule"/>
</dbReference>
<evidence type="ECO:0000256" key="9">
    <source>
        <dbReference type="PIRSR" id="PIRSR000388-2"/>
    </source>
</evidence>
<reference evidence="13" key="1">
    <citation type="submission" date="2016-05" db="EMBL/GenBank/DDBJ databases">
        <title>Whole genome shotgun sequencing of cultured foodborne pathogen.</title>
        <authorList>
            <person name="Zheng J."/>
            <person name="Timme R."/>
            <person name="Allard M."/>
            <person name="Strain E."/>
            <person name="Luo Y."/>
            <person name="Brown E."/>
        </authorList>
    </citation>
    <scope>NUCLEOTIDE SEQUENCE [LARGE SCALE GENOMIC DNA]</scope>
    <source>
        <strain evidence="13">CFSAN034343</strain>
    </source>
</reference>
<keyword evidence="13" id="KW-1185">Reference proteome</keyword>
<dbReference type="InterPro" id="IPR040442">
    <property type="entry name" value="Pyrv_kinase-like_dom_sf"/>
</dbReference>
<keyword evidence="4 7" id="KW-0566">Pantothenate biosynthesis</keyword>
<dbReference type="NCBIfam" id="NF001452">
    <property type="entry name" value="PRK00311.1"/>
    <property type="match status" value="1"/>
</dbReference>
<comment type="subunit">
    <text evidence="3 7">Homodecamer; pentamer of dimers.</text>
</comment>
<feature type="binding site" evidence="7 10">
    <location>
        <position position="43"/>
    </location>
    <ligand>
        <name>Mg(2+)</name>
        <dbReference type="ChEBI" id="CHEBI:18420"/>
    </ligand>
</feature>
<dbReference type="CDD" id="cd06557">
    <property type="entry name" value="KPHMT-like"/>
    <property type="match status" value="1"/>
</dbReference>
<evidence type="ECO:0000256" key="1">
    <source>
        <dbReference type="ARBA" id="ARBA00005033"/>
    </source>
</evidence>
<feature type="binding site" evidence="7 10">
    <location>
        <position position="82"/>
    </location>
    <ligand>
        <name>Mg(2+)</name>
        <dbReference type="ChEBI" id="CHEBI:18420"/>
    </ligand>
</feature>
<feature type="binding site" evidence="7 9">
    <location>
        <position position="112"/>
    </location>
    <ligand>
        <name>3-methyl-2-oxobutanoate</name>
        <dbReference type="ChEBI" id="CHEBI:11851"/>
    </ligand>
</feature>
<dbReference type="PANTHER" id="PTHR20881:SF0">
    <property type="entry name" value="3-METHYL-2-OXOBUTANOATE HYDROXYMETHYLTRANSFERASE"/>
    <property type="match status" value="1"/>
</dbReference>
<dbReference type="RefSeq" id="WP_023988508.1">
    <property type="nucleotide sequence ID" value="NZ_CP011420.1"/>
</dbReference>
<evidence type="ECO:0000256" key="5">
    <source>
        <dbReference type="ARBA" id="ARBA00022679"/>
    </source>
</evidence>
<keyword evidence="7" id="KW-0963">Cytoplasm</keyword>
<dbReference type="EMBL" id="JARVWT010000015">
    <property type="protein sequence ID" value="MDH2334134.1"/>
    <property type="molecule type" value="Genomic_DNA"/>
</dbReference>
<dbReference type="Gene3D" id="3.20.20.60">
    <property type="entry name" value="Phosphoenolpyruvate-binding domains"/>
    <property type="match status" value="1"/>
</dbReference>
<evidence type="ECO:0000256" key="7">
    <source>
        <dbReference type="HAMAP-Rule" id="MF_00156"/>
    </source>
</evidence>
<comment type="catalytic activity">
    <reaction evidence="7">
        <text>(6R)-5,10-methylene-5,6,7,8-tetrahydrofolate + 3-methyl-2-oxobutanoate + H2O = 2-dehydropantoate + (6S)-5,6,7,8-tetrahydrofolate</text>
        <dbReference type="Rhea" id="RHEA:11824"/>
        <dbReference type="ChEBI" id="CHEBI:11561"/>
        <dbReference type="ChEBI" id="CHEBI:11851"/>
        <dbReference type="ChEBI" id="CHEBI:15377"/>
        <dbReference type="ChEBI" id="CHEBI:15636"/>
        <dbReference type="ChEBI" id="CHEBI:57453"/>
        <dbReference type="EC" id="2.1.2.11"/>
    </reaction>
</comment>
<evidence type="ECO:0000313" key="12">
    <source>
        <dbReference type="EMBL" id="ODA10387.1"/>
    </source>
</evidence>
<evidence type="ECO:0000313" key="11">
    <source>
        <dbReference type="EMBL" id="MDH2334134.1"/>
    </source>
</evidence>
<dbReference type="EC" id="2.1.2.11" evidence="7"/>
<dbReference type="Proteomes" id="UP001229409">
    <property type="component" value="Unassembled WGS sequence"/>
</dbReference>
<dbReference type="InterPro" id="IPR015813">
    <property type="entry name" value="Pyrv/PenolPyrv_kinase-like_dom"/>
</dbReference>
<dbReference type="Pfam" id="PF02548">
    <property type="entry name" value="Pantoate_transf"/>
    <property type="match status" value="1"/>
</dbReference>
<dbReference type="EMBL" id="LYND01000088">
    <property type="protein sequence ID" value="ODA10387.1"/>
    <property type="molecule type" value="Genomic_DNA"/>
</dbReference>
<reference evidence="11" key="3">
    <citation type="submission" date="2023-04" db="EMBL/GenBank/DDBJ databases">
        <title>Uncovering the Secrets of Slow-Growing Bacteria in Tropical Savanna Soil through Cultivation and Genomic Analysis.</title>
        <authorList>
            <person name="Goncalves O.S."/>
            <person name="Santana M.F."/>
        </authorList>
    </citation>
    <scope>NUCLEOTIDE SEQUENCE</scope>
    <source>
        <strain evidence="11">ANTI</strain>
    </source>
</reference>
<dbReference type="GO" id="GO:0003864">
    <property type="term" value="F:3-methyl-2-oxobutanoate hydroxymethyltransferase activity"/>
    <property type="evidence" value="ECO:0007669"/>
    <property type="project" value="UniProtKB-UniRule"/>
</dbReference>
<feature type="binding site" evidence="7 9">
    <location>
        <position position="82"/>
    </location>
    <ligand>
        <name>3-methyl-2-oxobutanoate</name>
        <dbReference type="ChEBI" id="CHEBI:11851"/>
    </ligand>
</feature>
<name>A0AAJ3J4R1_PAEPO</name>
<evidence type="ECO:0000256" key="2">
    <source>
        <dbReference type="ARBA" id="ARBA00008676"/>
    </source>
</evidence>
<comment type="cofactor">
    <cofactor evidence="7 10">
        <name>Mg(2+)</name>
        <dbReference type="ChEBI" id="CHEBI:18420"/>
    </cofactor>
    <text evidence="7 10">Binds 1 Mg(2+) ion per subunit.</text>
</comment>
<evidence type="ECO:0000313" key="13">
    <source>
        <dbReference type="Proteomes" id="UP000094974"/>
    </source>
</evidence>
<dbReference type="HAMAP" id="MF_00156">
    <property type="entry name" value="PanB"/>
    <property type="match status" value="1"/>
</dbReference>
<feature type="binding site" evidence="7 9">
    <location>
        <begin position="43"/>
        <end position="44"/>
    </location>
    <ligand>
        <name>3-methyl-2-oxobutanoate</name>
        <dbReference type="ChEBI" id="CHEBI:11851"/>
    </ligand>
</feature>
<gene>
    <name evidence="7 11" type="primary">panB</name>
    <name evidence="12" type="ORF">A7312_24775</name>
    <name evidence="11" type="ORF">QDS18_25000</name>
</gene>
<comment type="caution">
    <text evidence="11">The sequence shown here is derived from an EMBL/GenBank/DDBJ whole genome shotgun (WGS) entry which is preliminary data.</text>
</comment>
<feature type="active site" description="Proton acceptor" evidence="7 8">
    <location>
        <position position="181"/>
    </location>
</feature>
<sequence>MKQTTDLLKMKQNNEKIVMLTAYDYPSAKLAEQGGVDVILVGDSLGMVVLGYDSTIPVTIEDMIHHTKAVKRGAKDTFIITDMPFLTYHLSVRDTLINAGELVQDAGAHAVKLEGADEVVEHIAALTRAGIPVCSHLGLTPQTVGVLGGYKVQGKDALAAKKLLEDAKKCEAAGAFALLLECVPRQLAEEVTKALSIPVIGIGAGLDVDAQVLVYHDILGYGVERVPKFVKQYHSLNPFILESIQAYTADVKNKRFPEEKHTFTMKEEELKVLYGGKAGDSRY</sequence>
<dbReference type="SUPFAM" id="SSF51621">
    <property type="entry name" value="Phosphoenolpyruvate/pyruvate domain"/>
    <property type="match status" value="1"/>
</dbReference>
<dbReference type="InterPro" id="IPR003700">
    <property type="entry name" value="Pantoate_hydroxy_MeTrfase"/>
</dbReference>
<keyword evidence="7 10" id="KW-0479">Metal-binding</keyword>
<dbReference type="AlphaFoldDB" id="A0AAJ3J4R1"/>
<keyword evidence="7 10" id="KW-0460">Magnesium</keyword>
<comment type="function">
    <text evidence="6 7">Catalyzes the reversible reaction in which hydroxymethyl group from 5,10-methylenetetrahydrofolate is transferred onto alpha-ketoisovalerate to form ketopantoate.</text>
</comment>
<evidence type="ECO:0000256" key="4">
    <source>
        <dbReference type="ARBA" id="ARBA00022655"/>
    </source>
</evidence>
<dbReference type="PIRSF" id="PIRSF000388">
    <property type="entry name" value="Pantoate_hydroxy_MeTrfase"/>
    <property type="match status" value="1"/>
</dbReference>
<protein>
    <recommendedName>
        <fullName evidence="7">3-methyl-2-oxobutanoate hydroxymethyltransferase</fullName>
        <ecNumber evidence="7">2.1.2.11</ecNumber>
    </recommendedName>
    <alternativeName>
        <fullName evidence="7">Ketopantoate hydroxymethyltransferase</fullName>
        <shortName evidence="7">KPHMT</shortName>
    </alternativeName>
</protein>
<reference evidence="12" key="2">
    <citation type="submission" date="2016-05" db="EMBL/GenBank/DDBJ databases">
        <authorList>
            <person name="Zheng J."/>
            <person name="Timme R."/>
            <person name="Allard M."/>
            <person name="Strain E."/>
            <person name="Luo Y."/>
            <person name="Brown E."/>
        </authorList>
    </citation>
    <scope>NUCLEOTIDE SEQUENCE</scope>
    <source>
        <strain evidence="12">CFSAN034343</strain>
    </source>
</reference>
<dbReference type="Proteomes" id="UP000094974">
    <property type="component" value="Unassembled WGS sequence"/>
</dbReference>
<dbReference type="GO" id="GO:0000287">
    <property type="term" value="F:magnesium ion binding"/>
    <property type="evidence" value="ECO:0007669"/>
    <property type="project" value="TreeGrafter"/>
</dbReference>
<feature type="binding site" evidence="7 10">
    <location>
        <position position="114"/>
    </location>
    <ligand>
        <name>Mg(2+)</name>
        <dbReference type="ChEBI" id="CHEBI:18420"/>
    </ligand>
</feature>
<comment type="subcellular location">
    <subcellularLocation>
        <location evidence="7">Cytoplasm</location>
    </subcellularLocation>
</comment>
<comment type="pathway">
    <text evidence="1 7">Cofactor biosynthesis; (R)-pantothenate biosynthesis; (R)-pantoate from 3-methyl-2-oxobutanoate: step 1/2.</text>
</comment>
<evidence type="ECO:0000256" key="6">
    <source>
        <dbReference type="ARBA" id="ARBA00056497"/>
    </source>
</evidence>
<dbReference type="GO" id="GO:0005737">
    <property type="term" value="C:cytoplasm"/>
    <property type="evidence" value="ECO:0007669"/>
    <property type="project" value="UniProtKB-SubCell"/>
</dbReference>
<dbReference type="FunFam" id="3.20.20.60:FF:000003">
    <property type="entry name" value="3-methyl-2-oxobutanoate hydroxymethyltransferase"/>
    <property type="match status" value="1"/>
</dbReference>
<comment type="similarity">
    <text evidence="2 7">Belongs to the PanB family.</text>
</comment>
<proteinExistence type="inferred from homology"/>
<dbReference type="NCBIfam" id="TIGR00222">
    <property type="entry name" value="panB"/>
    <property type="match status" value="1"/>
</dbReference>
<dbReference type="PANTHER" id="PTHR20881">
    <property type="entry name" value="3-METHYL-2-OXOBUTANOATE HYDROXYMETHYLTRANSFERASE"/>
    <property type="match status" value="1"/>
</dbReference>
<evidence type="ECO:0000313" key="14">
    <source>
        <dbReference type="Proteomes" id="UP001229409"/>
    </source>
</evidence>
<accession>A0AAJ3J4R1</accession>
<evidence type="ECO:0000256" key="10">
    <source>
        <dbReference type="PIRSR" id="PIRSR000388-3"/>
    </source>
</evidence>
<evidence type="ECO:0000256" key="8">
    <source>
        <dbReference type="PIRSR" id="PIRSR000388-1"/>
    </source>
</evidence>
<organism evidence="11 14">
    <name type="scientific">Paenibacillus polymyxa</name>
    <name type="common">Bacillus polymyxa</name>
    <dbReference type="NCBI Taxonomy" id="1406"/>
    <lineage>
        <taxon>Bacteria</taxon>
        <taxon>Bacillati</taxon>
        <taxon>Bacillota</taxon>
        <taxon>Bacilli</taxon>
        <taxon>Bacillales</taxon>
        <taxon>Paenibacillaceae</taxon>
        <taxon>Paenibacillus</taxon>
    </lineage>
</organism>
<keyword evidence="5 7" id="KW-0808">Transferase</keyword>
<evidence type="ECO:0000256" key="3">
    <source>
        <dbReference type="ARBA" id="ARBA00011424"/>
    </source>
</evidence>